<keyword evidence="1" id="KW-1133">Transmembrane helix</keyword>
<keyword evidence="1" id="KW-0812">Transmembrane</keyword>
<sequence length="32" mass="3816">MTINGWIFMGVSWTLVTSLVVFCFYNIFLKKR</sequence>
<name>A0A3B0R0T5_9ZZZZ</name>
<evidence type="ECO:0000313" key="2">
    <source>
        <dbReference type="EMBL" id="VAV85861.1"/>
    </source>
</evidence>
<gene>
    <name evidence="2" type="ORF">MNBD_DELTA01-916</name>
</gene>
<organism evidence="2">
    <name type="scientific">hydrothermal vent metagenome</name>
    <dbReference type="NCBI Taxonomy" id="652676"/>
    <lineage>
        <taxon>unclassified sequences</taxon>
        <taxon>metagenomes</taxon>
        <taxon>ecological metagenomes</taxon>
    </lineage>
</organism>
<proteinExistence type="predicted"/>
<keyword evidence="1" id="KW-0472">Membrane</keyword>
<protein>
    <submittedName>
        <fullName evidence="2">Uncharacterized protein</fullName>
    </submittedName>
</protein>
<feature type="transmembrane region" description="Helical" evidence="1">
    <location>
        <begin position="6"/>
        <end position="28"/>
    </location>
</feature>
<dbReference type="EMBL" id="UOEA01000104">
    <property type="protein sequence ID" value="VAV85861.1"/>
    <property type="molecule type" value="Genomic_DNA"/>
</dbReference>
<reference evidence="2" key="1">
    <citation type="submission" date="2018-06" db="EMBL/GenBank/DDBJ databases">
        <authorList>
            <person name="Zhirakovskaya E."/>
        </authorList>
    </citation>
    <scope>NUCLEOTIDE SEQUENCE</scope>
</reference>
<dbReference type="AlphaFoldDB" id="A0A3B0R0T5"/>
<accession>A0A3B0R0T5</accession>
<evidence type="ECO:0000256" key="1">
    <source>
        <dbReference type="SAM" id="Phobius"/>
    </source>
</evidence>